<protein>
    <submittedName>
        <fullName evidence="3">Alpha/beta hydrolase</fullName>
    </submittedName>
</protein>
<evidence type="ECO:0000313" key="4">
    <source>
        <dbReference type="Proteomes" id="UP000292734"/>
    </source>
</evidence>
<dbReference type="InterPro" id="IPR029058">
    <property type="entry name" value="AB_hydrolase_fold"/>
</dbReference>
<dbReference type="GO" id="GO:0016787">
    <property type="term" value="F:hydrolase activity"/>
    <property type="evidence" value="ECO:0007669"/>
    <property type="project" value="UniProtKB-KW"/>
</dbReference>
<dbReference type="InterPro" id="IPR013094">
    <property type="entry name" value="AB_hydrolase_3"/>
</dbReference>
<dbReference type="InterPro" id="IPR050300">
    <property type="entry name" value="GDXG_lipolytic_enzyme"/>
</dbReference>
<evidence type="ECO:0000259" key="2">
    <source>
        <dbReference type="Pfam" id="PF07859"/>
    </source>
</evidence>
<dbReference type="PANTHER" id="PTHR48081">
    <property type="entry name" value="AB HYDROLASE SUPERFAMILY PROTEIN C4A8.06C"/>
    <property type="match status" value="1"/>
</dbReference>
<dbReference type="RefSeq" id="WP_129965472.1">
    <property type="nucleotide sequence ID" value="NZ_JACBZE010000005.1"/>
</dbReference>
<comment type="caution">
    <text evidence="3">The sequence shown here is derived from an EMBL/GenBank/DDBJ whole genome shotgun (WGS) entry which is preliminary data.</text>
</comment>
<keyword evidence="1 3" id="KW-0378">Hydrolase</keyword>
<reference evidence="3 4" key="1">
    <citation type="submission" date="2019-02" db="EMBL/GenBank/DDBJ databases">
        <authorList>
            <person name="Feng G."/>
        </authorList>
    </citation>
    <scope>NUCLEOTIDE SEQUENCE [LARGE SCALE GENOMIC DNA]</scope>
    <source>
        <strain evidence="3 4">DSM 26779</strain>
    </source>
</reference>
<gene>
    <name evidence="3" type="ORF">EWH08_12585</name>
</gene>
<dbReference type="EMBL" id="SEOM01000004">
    <property type="protein sequence ID" value="RYM01512.1"/>
    <property type="molecule type" value="Genomic_DNA"/>
</dbReference>
<accession>A0A4Q4J5M5</accession>
<dbReference type="SUPFAM" id="SSF53474">
    <property type="entry name" value="alpha/beta-Hydrolases"/>
    <property type="match status" value="1"/>
</dbReference>
<organism evidence="3 4">
    <name type="scientific">Sphingobium indicum</name>
    <dbReference type="NCBI Taxonomy" id="332055"/>
    <lineage>
        <taxon>Bacteria</taxon>
        <taxon>Pseudomonadati</taxon>
        <taxon>Pseudomonadota</taxon>
        <taxon>Alphaproteobacteria</taxon>
        <taxon>Sphingomonadales</taxon>
        <taxon>Sphingomonadaceae</taxon>
        <taxon>Sphingobium</taxon>
    </lineage>
</organism>
<dbReference type="Gene3D" id="3.40.50.1820">
    <property type="entry name" value="alpha/beta hydrolase"/>
    <property type="match status" value="1"/>
</dbReference>
<evidence type="ECO:0000256" key="1">
    <source>
        <dbReference type="ARBA" id="ARBA00022801"/>
    </source>
</evidence>
<dbReference type="Pfam" id="PF07859">
    <property type="entry name" value="Abhydrolase_3"/>
    <property type="match status" value="1"/>
</dbReference>
<sequence>MTAPHDDPEMAAIASALAAADGPSILTHDAGVMRAVLSGLSPKGGPEMAMVEDRRVGGVPVRVYTPAAKVGGAVILFHGGGWTVGSVADYDHFARSLAELTGRRILSVEYRLAPENPFPAAVEDAWAVVREMEEDGPLFLLGDSAGGNLAAVTAQMARDRGAPRIDGQILIYPSVAGDVDGDAMHAFVPPIMAREEIAAYYDLYVPDRADRFDIRFAPLSGRLDGLPPTLVVTAGRDLLADEGARYADALSRAGVPVTRHEEPAAFHAFLTLFPATQAAGRSRGAIRDFLAGIADRKAGGA</sequence>
<name>A0A4Q4J5M5_9SPHN</name>
<dbReference type="Proteomes" id="UP000292734">
    <property type="component" value="Unassembled WGS sequence"/>
</dbReference>
<feature type="domain" description="Alpha/beta hydrolase fold-3" evidence="2">
    <location>
        <begin position="74"/>
        <end position="270"/>
    </location>
</feature>
<evidence type="ECO:0000313" key="3">
    <source>
        <dbReference type="EMBL" id="RYM01512.1"/>
    </source>
</evidence>
<dbReference type="AlphaFoldDB" id="A0A4Q4J5M5"/>
<dbReference type="PANTHER" id="PTHR48081:SF8">
    <property type="entry name" value="ALPHA_BETA HYDROLASE FOLD-3 DOMAIN-CONTAINING PROTEIN-RELATED"/>
    <property type="match status" value="1"/>
</dbReference>
<proteinExistence type="predicted"/>